<dbReference type="Pfam" id="PF16389">
    <property type="entry name" value="DUF4998"/>
    <property type="match status" value="1"/>
</dbReference>
<accession>A0ABV5GWF5</accession>
<dbReference type="InterPro" id="IPR008979">
    <property type="entry name" value="Galactose-bd-like_sf"/>
</dbReference>
<gene>
    <name evidence="2" type="ORF">ACFFU1_02890</name>
</gene>
<dbReference type="SUPFAM" id="SSF49785">
    <property type="entry name" value="Galactose-binding domain-like"/>
    <property type="match status" value="1"/>
</dbReference>
<dbReference type="Gene3D" id="2.60.120.260">
    <property type="entry name" value="Galactose-binding domain-like"/>
    <property type="match status" value="1"/>
</dbReference>
<dbReference type="PROSITE" id="PS50022">
    <property type="entry name" value="FA58C_3"/>
    <property type="match status" value="1"/>
</dbReference>
<keyword evidence="3" id="KW-1185">Reference proteome</keyword>
<evidence type="ECO:0000313" key="2">
    <source>
        <dbReference type="EMBL" id="MFB9103831.1"/>
    </source>
</evidence>
<feature type="domain" description="F5/8 type C" evidence="1">
    <location>
        <begin position="200"/>
        <end position="346"/>
    </location>
</feature>
<sequence length="349" mass="39482">MEDSYEEFVVPGGIVYPGIAVQPTAYPGKNRVKVSWLKNVDPSVTHAQIFWNNYQDSLHVPMPTGTDSISVIIDNLLENTYTFFIRNYDSEGNISVPVEAFGVAYGENYASSLRNRPIIKNVMDANGQVFINWGEPDLSKGFIATEVKFTDMDGQESILSFDETEENSLLENYDASMPYQYRSLYTPDPLSIDTFATEYVDNPEAYFLLDKTTFSVTDFSTQHNSSEANRVTNVIDGNPGSRWHTHASNSSYPHFVTVDMGYEATISGFEIFRMTDDDRACDTFQLLVSADNETWEDLGEFNFNRLTNEGQFYEIASMPKANYFKFVALTGPEDYFVIGEINVYGKVEL</sequence>
<name>A0ABV5GWF5_9FLAO</name>
<protein>
    <submittedName>
        <fullName evidence="2">DUF4998 domain-containing protein</fullName>
    </submittedName>
</protein>
<reference evidence="2 3" key="1">
    <citation type="submission" date="2024-09" db="EMBL/GenBank/DDBJ databases">
        <authorList>
            <person name="Sun Q."/>
            <person name="Mori K."/>
        </authorList>
    </citation>
    <scope>NUCLEOTIDE SEQUENCE [LARGE SCALE GENOMIC DNA]</scope>
    <source>
        <strain evidence="2 3">CECT 8300</strain>
    </source>
</reference>
<dbReference type="EMBL" id="JBHMFA010000001">
    <property type="protein sequence ID" value="MFB9103831.1"/>
    <property type="molecule type" value="Genomic_DNA"/>
</dbReference>
<dbReference type="InterPro" id="IPR000421">
    <property type="entry name" value="FA58C"/>
</dbReference>
<evidence type="ECO:0000259" key="1">
    <source>
        <dbReference type="PROSITE" id="PS50022"/>
    </source>
</evidence>
<dbReference type="Proteomes" id="UP001589590">
    <property type="component" value="Unassembled WGS sequence"/>
</dbReference>
<organism evidence="2 3">
    <name type="scientific">Algibacter miyuki</name>
    <dbReference type="NCBI Taxonomy" id="1306933"/>
    <lineage>
        <taxon>Bacteria</taxon>
        <taxon>Pseudomonadati</taxon>
        <taxon>Bacteroidota</taxon>
        <taxon>Flavobacteriia</taxon>
        <taxon>Flavobacteriales</taxon>
        <taxon>Flavobacteriaceae</taxon>
        <taxon>Algibacter</taxon>
    </lineage>
</organism>
<comment type="caution">
    <text evidence="2">The sequence shown here is derived from an EMBL/GenBank/DDBJ whole genome shotgun (WGS) entry which is preliminary data.</text>
</comment>
<proteinExistence type="predicted"/>
<dbReference type="Pfam" id="PF00754">
    <property type="entry name" value="F5_F8_type_C"/>
    <property type="match status" value="1"/>
</dbReference>
<evidence type="ECO:0000313" key="3">
    <source>
        <dbReference type="Proteomes" id="UP001589590"/>
    </source>
</evidence>